<evidence type="ECO:0000313" key="3">
    <source>
        <dbReference type="Proteomes" id="UP000234323"/>
    </source>
</evidence>
<name>A0A2I1GV25_9GLOM</name>
<feature type="chain" id="PRO_5014166869" evidence="1">
    <location>
        <begin position="28"/>
        <end position="161"/>
    </location>
</feature>
<accession>A0A2I1GV25</accession>
<evidence type="ECO:0000256" key="1">
    <source>
        <dbReference type="SAM" id="SignalP"/>
    </source>
</evidence>
<protein>
    <submittedName>
        <fullName evidence="2">Uncharacterized protein</fullName>
    </submittedName>
</protein>
<dbReference type="AlphaFoldDB" id="A0A2I1GV25"/>
<reference evidence="2 3" key="1">
    <citation type="submission" date="2015-10" db="EMBL/GenBank/DDBJ databases">
        <title>Genome analyses suggest a sexual origin of heterokaryosis in a supposedly ancient asexual fungus.</title>
        <authorList>
            <person name="Ropars J."/>
            <person name="Sedzielewska K."/>
            <person name="Noel J."/>
            <person name="Charron P."/>
            <person name="Farinelli L."/>
            <person name="Marton T."/>
            <person name="Kruger M."/>
            <person name="Pelin A."/>
            <person name="Brachmann A."/>
            <person name="Corradi N."/>
        </authorList>
    </citation>
    <scope>NUCLEOTIDE SEQUENCE [LARGE SCALE GENOMIC DNA]</scope>
    <source>
        <strain evidence="2 3">A4</strain>
    </source>
</reference>
<keyword evidence="3" id="KW-1185">Reference proteome</keyword>
<dbReference type="EMBL" id="LLXI01000882">
    <property type="protein sequence ID" value="PKY50490.1"/>
    <property type="molecule type" value="Genomic_DNA"/>
</dbReference>
<organism evidence="2 3">
    <name type="scientific">Rhizophagus irregularis</name>
    <dbReference type="NCBI Taxonomy" id="588596"/>
    <lineage>
        <taxon>Eukaryota</taxon>
        <taxon>Fungi</taxon>
        <taxon>Fungi incertae sedis</taxon>
        <taxon>Mucoromycota</taxon>
        <taxon>Glomeromycotina</taxon>
        <taxon>Glomeromycetes</taxon>
        <taxon>Glomerales</taxon>
        <taxon>Glomeraceae</taxon>
        <taxon>Rhizophagus</taxon>
    </lineage>
</organism>
<evidence type="ECO:0000313" key="2">
    <source>
        <dbReference type="EMBL" id="PKY50490.1"/>
    </source>
</evidence>
<comment type="caution">
    <text evidence="2">The sequence shown here is derived from an EMBL/GenBank/DDBJ whole genome shotgun (WGS) entry which is preliminary data.</text>
</comment>
<gene>
    <name evidence="2" type="ORF">RhiirA4_466993</name>
</gene>
<proteinExistence type="predicted"/>
<feature type="signal peptide" evidence="1">
    <location>
        <begin position="1"/>
        <end position="27"/>
    </location>
</feature>
<dbReference type="Proteomes" id="UP000234323">
    <property type="component" value="Unassembled WGS sequence"/>
</dbReference>
<keyword evidence="1" id="KW-0732">Signal</keyword>
<sequence length="161" mass="17974">MIFVHRYHLILHFFSLDFSFFLQCASCYENEESAVAVDCAVDGHADGSSAGDHHDGHHRHADEESAVTADFQSVAVDGHAGCHADGHYRHADGHYRHADGHYRHADGHYRHADGHYRYADGHHADGHVDGYADGCAGGYYSYDEVLFAYSYKILNIPLDNK</sequence>